<evidence type="ECO:0000256" key="2">
    <source>
        <dbReference type="ARBA" id="ARBA00006275"/>
    </source>
</evidence>
<evidence type="ECO:0000256" key="3">
    <source>
        <dbReference type="ARBA" id="ARBA00022729"/>
    </source>
</evidence>
<feature type="domain" description="RagB/SusD" evidence="7">
    <location>
        <begin position="267"/>
        <end position="552"/>
    </location>
</feature>
<reference evidence="9 10" key="1">
    <citation type="submission" date="2019-03" db="EMBL/GenBank/DDBJ databases">
        <title>Genomic Encyclopedia of Type Strains, Phase IV (KMG-IV): sequencing the most valuable type-strain genomes for metagenomic binning, comparative biology and taxonomic classification.</title>
        <authorList>
            <person name="Goeker M."/>
        </authorList>
    </citation>
    <scope>NUCLEOTIDE SEQUENCE [LARGE SCALE GENOMIC DNA]</scope>
    <source>
        <strain evidence="9 10">DSM 100059</strain>
    </source>
</reference>
<dbReference type="RefSeq" id="WP_133999947.1">
    <property type="nucleotide sequence ID" value="NZ_SODV01000002.1"/>
</dbReference>
<name>A0A4R8DIG4_9BACT</name>
<feature type="domain" description="SusD-like N-terminal" evidence="8">
    <location>
        <begin position="80"/>
        <end position="228"/>
    </location>
</feature>
<protein>
    <submittedName>
        <fullName evidence="9">Putative outer membrane starch-binding protein</fullName>
    </submittedName>
</protein>
<dbReference type="SUPFAM" id="SSF48452">
    <property type="entry name" value="TPR-like"/>
    <property type="match status" value="1"/>
</dbReference>
<feature type="signal peptide" evidence="6">
    <location>
        <begin position="1"/>
        <end position="18"/>
    </location>
</feature>
<keyword evidence="5" id="KW-0998">Cell outer membrane</keyword>
<evidence type="ECO:0000256" key="4">
    <source>
        <dbReference type="ARBA" id="ARBA00023136"/>
    </source>
</evidence>
<organism evidence="9 10">
    <name type="scientific">Dinghuibacter silviterrae</name>
    <dbReference type="NCBI Taxonomy" id="1539049"/>
    <lineage>
        <taxon>Bacteria</taxon>
        <taxon>Pseudomonadati</taxon>
        <taxon>Bacteroidota</taxon>
        <taxon>Chitinophagia</taxon>
        <taxon>Chitinophagales</taxon>
        <taxon>Chitinophagaceae</taxon>
        <taxon>Dinghuibacter</taxon>
    </lineage>
</organism>
<dbReference type="EMBL" id="SODV01000002">
    <property type="protein sequence ID" value="TDW97539.1"/>
    <property type="molecule type" value="Genomic_DNA"/>
</dbReference>
<comment type="similarity">
    <text evidence="2">Belongs to the SusD family.</text>
</comment>
<evidence type="ECO:0000256" key="1">
    <source>
        <dbReference type="ARBA" id="ARBA00004442"/>
    </source>
</evidence>
<comment type="subcellular location">
    <subcellularLocation>
        <location evidence="1">Cell outer membrane</location>
    </subcellularLocation>
</comment>
<keyword evidence="10" id="KW-1185">Reference proteome</keyword>
<dbReference type="OrthoDB" id="5694214at2"/>
<comment type="caution">
    <text evidence="9">The sequence shown here is derived from an EMBL/GenBank/DDBJ whole genome shotgun (WGS) entry which is preliminary data.</text>
</comment>
<dbReference type="Proteomes" id="UP000294498">
    <property type="component" value="Unassembled WGS sequence"/>
</dbReference>
<dbReference type="PROSITE" id="PS51257">
    <property type="entry name" value="PROKAR_LIPOPROTEIN"/>
    <property type="match status" value="1"/>
</dbReference>
<evidence type="ECO:0000256" key="5">
    <source>
        <dbReference type="ARBA" id="ARBA00023237"/>
    </source>
</evidence>
<proteinExistence type="inferred from homology"/>
<dbReference type="CDD" id="cd08977">
    <property type="entry name" value="SusD"/>
    <property type="match status" value="1"/>
</dbReference>
<dbReference type="InterPro" id="IPR012944">
    <property type="entry name" value="SusD_RagB_dom"/>
</dbReference>
<dbReference type="GO" id="GO:0009279">
    <property type="term" value="C:cell outer membrane"/>
    <property type="evidence" value="ECO:0007669"/>
    <property type="project" value="UniProtKB-SubCell"/>
</dbReference>
<sequence>MKKLLYIPILLLALSACKKNFLDRQPTDSLSNSSLFSDSSDVIAALNGCYSGWSNPVSGLQGWADGYNVIYMDACSDNVYSQYPWEGFQAYGNGSATPGGVVPNGNSDNLYNYVTIQKCNWFLSNVTRAPISTGLLARTQSEARFIRAYQYFMMSQLYGGVPLVTSSLTPAQADAVQRTTKDSVTQFVLSELAAIAPNLPVAYSGGAGSEIGRITRGAAVALKARIELYTGDYADCITDCQQVMQLGYALYPSYTDLFREKFAENSEVILDVKYIGNTSTSNTNWVVGVMPSFTYGGWSSLDPLQSLVDAYEMTNGKTIDDPTSGYDASNPFANRDPRLAASVVYPGEQYPYADGSSNYYDPLDASSSDFYQSGNNTSVTGYLEKKFTAVLSDYNGDNGIFNTGLSMILIRYAEILLMDAEAKIESGKIDATVYNDLNQVRARAGMPAVDQSVYNSQATLRTLVRRERRVELALEGLRWFDIQRWQIGAQVMAGPVTGARLGTVNATTGVVTYTGGNIPVETRLFDPSKNYLWPIPQSEIDINKQLKQNPGY</sequence>
<dbReference type="AlphaFoldDB" id="A0A4R8DIG4"/>
<evidence type="ECO:0000256" key="6">
    <source>
        <dbReference type="SAM" id="SignalP"/>
    </source>
</evidence>
<evidence type="ECO:0000313" key="10">
    <source>
        <dbReference type="Proteomes" id="UP000294498"/>
    </source>
</evidence>
<dbReference type="InterPro" id="IPR011990">
    <property type="entry name" value="TPR-like_helical_dom_sf"/>
</dbReference>
<keyword evidence="4" id="KW-0472">Membrane</keyword>
<dbReference type="InterPro" id="IPR033985">
    <property type="entry name" value="SusD-like_N"/>
</dbReference>
<evidence type="ECO:0000313" key="9">
    <source>
        <dbReference type="EMBL" id="TDW97539.1"/>
    </source>
</evidence>
<dbReference type="Pfam" id="PF07980">
    <property type="entry name" value="SusD_RagB"/>
    <property type="match status" value="1"/>
</dbReference>
<evidence type="ECO:0000259" key="8">
    <source>
        <dbReference type="Pfam" id="PF14322"/>
    </source>
</evidence>
<dbReference type="Gene3D" id="1.25.40.390">
    <property type="match status" value="1"/>
</dbReference>
<keyword evidence="3 6" id="KW-0732">Signal</keyword>
<feature type="chain" id="PRO_5020635278" evidence="6">
    <location>
        <begin position="19"/>
        <end position="552"/>
    </location>
</feature>
<dbReference type="Pfam" id="PF14322">
    <property type="entry name" value="SusD-like_3"/>
    <property type="match status" value="1"/>
</dbReference>
<accession>A0A4R8DIG4</accession>
<gene>
    <name evidence="9" type="ORF">EDB95_5389</name>
</gene>
<evidence type="ECO:0000259" key="7">
    <source>
        <dbReference type="Pfam" id="PF07980"/>
    </source>
</evidence>